<evidence type="ECO:0008006" key="3">
    <source>
        <dbReference type="Google" id="ProtNLM"/>
    </source>
</evidence>
<sequence>MKSCSSELGIFTSALGILTLSFVISLPAKAAIGCETGTINNYSNGSLATCILSHDINLQISNSRTGGSNFSCKAKSYIFFDEKGQLKSCQLAEEIKIIQGNSVETCPAEYRIDIAIAQDGSLAIDCHRY</sequence>
<name>A0A1Z4MX15_9CYAN</name>
<evidence type="ECO:0000313" key="1">
    <source>
        <dbReference type="EMBL" id="BAY97961.1"/>
    </source>
</evidence>
<dbReference type="KEGG" id="ttq:NIES37_19090"/>
<dbReference type="RefSeq" id="WP_096575030.1">
    <property type="nucleotide sequence ID" value="NZ_CAWNJS010000001.1"/>
</dbReference>
<gene>
    <name evidence="1" type="ORF">NIES37_19090</name>
</gene>
<keyword evidence="2" id="KW-1185">Reference proteome</keyword>
<dbReference type="AlphaFoldDB" id="A0A1Z4MX15"/>
<protein>
    <recommendedName>
        <fullName evidence="3">Cyanovirin-N domain-containing protein</fullName>
    </recommendedName>
</protein>
<proteinExistence type="predicted"/>
<reference evidence="1 2" key="1">
    <citation type="submission" date="2017-06" db="EMBL/GenBank/DDBJ databases">
        <title>Genome sequencing of cyanobaciteial culture collection at National Institute for Environmental Studies (NIES).</title>
        <authorList>
            <person name="Hirose Y."/>
            <person name="Shimura Y."/>
            <person name="Fujisawa T."/>
            <person name="Nakamura Y."/>
            <person name="Kawachi M."/>
        </authorList>
    </citation>
    <scope>NUCLEOTIDE SEQUENCE [LARGE SCALE GENOMIC DNA]</scope>
    <source>
        <strain evidence="1 2">NIES-37</strain>
    </source>
</reference>
<evidence type="ECO:0000313" key="2">
    <source>
        <dbReference type="Proteomes" id="UP000218785"/>
    </source>
</evidence>
<organism evidence="1 2">
    <name type="scientific">Tolypothrix tenuis PCC 7101</name>
    <dbReference type="NCBI Taxonomy" id="231146"/>
    <lineage>
        <taxon>Bacteria</taxon>
        <taxon>Bacillati</taxon>
        <taxon>Cyanobacteriota</taxon>
        <taxon>Cyanophyceae</taxon>
        <taxon>Nostocales</taxon>
        <taxon>Tolypothrichaceae</taxon>
        <taxon>Tolypothrix</taxon>
    </lineage>
</organism>
<dbReference type="Proteomes" id="UP000218785">
    <property type="component" value="Chromosome"/>
</dbReference>
<accession>A0A1Z4MX15</accession>
<dbReference type="EMBL" id="AP018248">
    <property type="protein sequence ID" value="BAY97961.1"/>
    <property type="molecule type" value="Genomic_DNA"/>
</dbReference>